<dbReference type="Gene3D" id="1.25.40.10">
    <property type="entry name" value="Tetratricopeptide repeat domain"/>
    <property type="match status" value="4"/>
</dbReference>
<dbReference type="GO" id="GO:0071439">
    <property type="term" value="C:clathrin complex"/>
    <property type="evidence" value="ECO:0007669"/>
    <property type="project" value="InterPro"/>
</dbReference>
<dbReference type="Pfam" id="PF01394">
    <property type="entry name" value="Clathrin_propel"/>
    <property type="match status" value="5"/>
</dbReference>
<reference evidence="9 10" key="1">
    <citation type="submission" date="2015-12" db="EMBL/GenBank/DDBJ databases">
        <title>The genome of Folsomia candida.</title>
        <authorList>
            <person name="Faddeeva A."/>
            <person name="Derks M.F."/>
            <person name="Anvar Y."/>
            <person name="Smit S."/>
            <person name="Van Straalen N."/>
            <person name="Roelofs D."/>
        </authorList>
    </citation>
    <scope>NUCLEOTIDE SEQUENCE [LARGE SCALE GENOMIC DNA]</scope>
    <source>
        <strain evidence="9 10">VU population</strain>
        <tissue evidence="9">Whole body</tissue>
    </source>
</reference>
<feature type="repeat" description="CHCR" evidence="7">
    <location>
        <begin position="980"/>
        <end position="1125"/>
    </location>
</feature>
<gene>
    <name evidence="9" type="ORF">Fcan01_12758</name>
</gene>
<evidence type="ECO:0000256" key="5">
    <source>
        <dbReference type="ARBA" id="ARBA00023329"/>
    </source>
</evidence>
<name>A0A226E659_FOLCA</name>
<dbReference type="FunFam" id="1.25.40.10:FF:000095">
    <property type="entry name" value="Clathrin heavy chain"/>
    <property type="match status" value="1"/>
</dbReference>
<dbReference type="SUPFAM" id="SSF48371">
    <property type="entry name" value="ARM repeat"/>
    <property type="match status" value="6"/>
</dbReference>
<protein>
    <recommendedName>
        <fullName evidence="6">Clathrin heavy chain</fullName>
    </recommendedName>
</protein>
<dbReference type="Pfam" id="PF13838">
    <property type="entry name" value="Clathrin_H_link"/>
    <property type="match status" value="1"/>
</dbReference>
<dbReference type="GO" id="GO:0005938">
    <property type="term" value="C:cell cortex"/>
    <property type="evidence" value="ECO:0007669"/>
    <property type="project" value="TreeGrafter"/>
</dbReference>
<dbReference type="PROSITE" id="PS50236">
    <property type="entry name" value="CHCR"/>
    <property type="match status" value="7"/>
</dbReference>
<dbReference type="GO" id="GO:0006898">
    <property type="term" value="P:receptor-mediated endocytosis"/>
    <property type="evidence" value="ECO:0007669"/>
    <property type="project" value="TreeGrafter"/>
</dbReference>
<feature type="domain" description="Clathrin heavy chain linker core motif" evidence="8">
    <location>
        <begin position="332"/>
        <end position="355"/>
    </location>
</feature>
<comment type="similarity">
    <text evidence="1 6">Belongs to the clathrin heavy chain family.</text>
</comment>
<organism evidence="9 10">
    <name type="scientific">Folsomia candida</name>
    <name type="common">Springtail</name>
    <dbReference type="NCBI Taxonomy" id="158441"/>
    <lineage>
        <taxon>Eukaryota</taxon>
        <taxon>Metazoa</taxon>
        <taxon>Ecdysozoa</taxon>
        <taxon>Arthropoda</taxon>
        <taxon>Hexapoda</taxon>
        <taxon>Collembola</taxon>
        <taxon>Entomobryomorpha</taxon>
        <taxon>Isotomoidea</taxon>
        <taxon>Isotomidae</taxon>
        <taxon>Proisotominae</taxon>
        <taxon>Folsomia</taxon>
    </lineage>
</organism>
<dbReference type="Pfam" id="PF09268">
    <property type="entry name" value="Clathrin-link"/>
    <property type="match status" value="1"/>
</dbReference>
<dbReference type="SUPFAM" id="SSF50989">
    <property type="entry name" value="Clathrin heavy-chain terminal domain"/>
    <property type="match status" value="1"/>
</dbReference>
<feature type="repeat" description="CHCR" evidence="7">
    <location>
        <begin position="1126"/>
        <end position="1270"/>
    </location>
</feature>
<evidence type="ECO:0000256" key="2">
    <source>
        <dbReference type="ARBA" id="ARBA00022737"/>
    </source>
</evidence>
<dbReference type="InterPro" id="IPR015348">
    <property type="entry name" value="Clathrin_H-chain_linker_core"/>
</dbReference>
<dbReference type="PIRSF" id="PIRSF002290">
    <property type="entry name" value="Clathrin_H_chain"/>
    <property type="match status" value="1"/>
</dbReference>
<dbReference type="EMBL" id="LNIX01000006">
    <property type="protein sequence ID" value="OXA53135.1"/>
    <property type="molecule type" value="Genomic_DNA"/>
</dbReference>
<dbReference type="GO" id="GO:0032051">
    <property type="term" value="F:clathrin light chain binding"/>
    <property type="evidence" value="ECO:0007669"/>
    <property type="project" value="InterPro"/>
</dbReference>
<dbReference type="STRING" id="158441.A0A226E659"/>
<evidence type="ECO:0000256" key="3">
    <source>
        <dbReference type="ARBA" id="ARBA00023136"/>
    </source>
</evidence>
<dbReference type="GO" id="GO:0030132">
    <property type="term" value="C:clathrin coat of coated pit"/>
    <property type="evidence" value="ECO:0007669"/>
    <property type="project" value="InterPro"/>
</dbReference>
<dbReference type="InterPro" id="IPR011990">
    <property type="entry name" value="TPR-like_helical_dom_sf"/>
</dbReference>
<dbReference type="FunFam" id="1.25.40.10:FF:000001">
    <property type="entry name" value="Clathrin heavy chain"/>
    <property type="match status" value="1"/>
</dbReference>
<dbReference type="FunFam" id="2.130.10.110:FF:000003">
    <property type="entry name" value="Clathrin heavy chain"/>
    <property type="match status" value="1"/>
</dbReference>
<dbReference type="SMART" id="SM00299">
    <property type="entry name" value="CLH"/>
    <property type="match status" value="7"/>
</dbReference>
<dbReference type="InterPro" id="IPR022365">
    <property type="entry name" value="Clathrin_H-chain_propeller_rpt"/>
</dbReference>
<feature type="repeat" description="CHCR" evidence="7">
    <location>
        <begin position="1424"/>
        <end position="1567"/>
    </location>
</feature>
<comment type="caution">
    <text evidence="9">The sequence shown here is derived from an EMBL/GenBank/DDBJ whole genome shotgun (WGS) entry which is preliminary data.</text>
</comment>
<dbReference type="FunFam" id="1.25.40.10:FF:000002">
    <property type="entry name" value="Clathrin heavy chain"/>
    <property type="match status" value="1"/>
</dbReference>
<dbReference type="InterPro" id="IPR016024">
    <property type="entry name" value="ARM-type_fold"/>
</dbReference>
<accession>A0A226E659</accession>
<dbReference type="FunFam" id="1.25.40.730:FF:000002">
    <property type="entry name" value="Clathrin heavy chain"/>
    <property type="match status" value="1"/>
</dbReference>
<evidence type="ECO:0000313" key="9">
    <source>
        <dbReference type="EMBL" id="OXA53135.1"/>
    </source>
</evidence>
<dbReference type="PANTHER" id="PTHR10292:SF1">
    <property type="entry name" value="CLATHRIN HEAVY CHAIN"/>
    <property type="match status" value="1"/>
</dbReference>
<dbReference type="Proteomes" id="UP000198287">
    <property type="component" value="Unassembled WGS sequence"/>
</dbReference>
<keyword evidence="5 6" id="KW-0968">Cytoplasmic vesicle</keyword>
<dbReference type="InterPro" id="IPR016341">
    <property type="entry name" value="Clathrin_heavy_chain"/>
</dbReference>
<evidence type="ECO:0000256" key="6">
    <source>
        <dbReference type="PIRNR" id="PIRNR002290"/>
    </source>
</evidence>
<evidence type="ECO:0000256" key="7">
    <source>
        <dbReference type="PROSITE-ProRule" id="PRU01006"/>
    </source>
</evidence>
<dbReference type="Gene3D" id="2.130.10.110">
    <property type="entry name" value="Clathrin heavy-chain terminal domain"/>
    <property type="match status" value="1"/>
</dbReference>
<evidence type="ECO:0000313" key="10">
    <source>
        <dbReference type="Proteomes" id="UP000198287"/>
    </source>
</evidence>
<dbReference type="GO" id="GO:0016050">
    <property type="term" value="P:vesicle organization"/>
    <property type="evidence" value="ECO:0007669"/>
    <property type="project" value="UniProtKB-ARBA"/>
</dbReference>
<dbReference type="GO" id="GO:0045334">
    <property type="term" value="C:clathrin-coated endocytic vesicle"/>
    <property type="evidence" value="ECO:0007669"/>
    <property type="project" value="TreeGrafter"/>
</dbReference>
<feature type="repeat" description="CHCR" evidence="7">
    <location>
        <begin position="538"/>
        <end position="684"/>
    </location>
</feature>
<sequence length="1672" mass="190917">MASGIIPIRFQEHLQLTSIGINQANISFNNLTMESDKFICVREKVGDSAQIVIIDMTDPNSPIRRPITADSAIMNPASKVIALKAGKTLQIFNIEMKSKMKSHAMVEEVIFWKWISLNTIGLVTDSAVFHWSMEGESIPQKMFDRHSSLAGTQIINYRTDAKQNWLLLVAISAQQNRVVGAMQLYSVERKVSQPIEGHAGTFAQLKLEGNPEPSNLLCFAVRNAQGGKIHIVEVGGVPTGNQAFTKKSMDVFFPPEALTDFPVAMQASNKYDIVYLITKYGYIHLYDLESAACIYMNRISSDTIFVTAAHETTGGILGVNRKGQVLSVTIDEDTVVSHIVNNLSNQDLALRVAFRNNLSGAEDLFIRKFNTLFQNAQYTDAAKVAAQAPKGILRTPQTIQRFQQVATQPGQTSPLLQYFGILLDRGQLNKFESLELSRPVLQQGKKQLMEKWLKEDKLECSEELGDLVKQVDPTLALSVYLRANVPNKVIQCFAETGQFNKIVLYAKKVGYTPDYVFLLRNLMRVNPDQGVGFAQMLVQDEEPLADINQIVDIFMEQNMVQQCTAFLLDALKNNRPTEGPLQTRLLEMNLIAAPQVADAILGNQMFTHYDKAHIAQMCEKAGLLQRALEHYTDLYDIKRAVVHTHLLNPEWLVTYFGTLSVEDSVECLKAMLTANIRQNLNICVQIATKYHEQLTTKALIDLFESFKSYEGLFYFLGSIVNFSQDSEVHFKYIQAACKTGQIKEVERICRESNCYNAERVKNFLKEAKLTDQLPLIIVCDRFDFVHDLVLYLYRNNLQKYIEIYVQKVNPSRLPVVVGGLLDVDCSEDVIKSLIMVVRGQFSTDELVEEVEKRNRLKLLLPWLESRVHEGVIEPATHNALAKIYIDSNNNPERFLKENQYYDSKVVGKYCEKRDPHLACVAYERGHADRELIHVCNENSLFKSEARYLVRRRDPELWVEVLNEENPYRRQLIDQVVQTALSETQDPEDISVTVKAFMTADLPNELIELLEKIVLDNSVFSDHRNLQNLLILTAIKADRTRVMEYINRLDNYDAPDIANIAINNQLYEEAFSIFKKFDVNTSAIQVLIENVSNLDRAYEFAERCNEAAVWSQLAKAQLQQGMVKEAIDSYIKADDPSAFVDVVETAHKTGGWEDLVRYLQMARKKARESYIETELIYAYAKTGRLADLEEFVSGPNHADIQKIGDRCFDAGMFDAAKLLYNNISNFARLAITLVYLKEYQGAVDSARKANSTRTWKEVCFACVESGEFRLAQMCGLHIVVHADELEDLINHYQDRGYFEELINLLEAALGLERAHMGMFTELAILYSKFKPEKMKEHLELFWSRVNIPKVLRAAEQAHLWAELVFLYDKYEEYDNAVTAMMTHPTEAWRESHFKDIITKVANIELYYKAIQFYLDYKPMLLNDLLVVLAPRMDHTRSVSFFAKVNHLKLVKPYLRAVQSLNNKAINEALNTLLIEEEDYQGLRTSIDAFDNFDNIALAQKLEKHELIEFRRIAAYLYKGNNRWKQSVELCKKDKLYRDAMEYAAESKNPDIAEELLTWFLDQGNNDCFAACLFHCYDLLHPDVILELSWRNGIMDFAMPYMIQVLREYRTKIDRLEELETQRVEEGHTNDGKAMIMEPQLMLTAGPGMMPPGYPQGYPNAYGTGGVPYQGYGM</sequence>
<dbReference type="Pfam" id="PF00637">
    <property type="entry name" value="Clathrin"/>
    <property type="match status" value="7"/>
</dbReference>
<feature type="repeat" description="CHCR" evidence="7">
    <location>
        <begin position="834"/>
        <end position="973"/>
    </location>
</feature>
<dbReference type="Gene3D" id="1.25.40.730">
    <property type="match status" value="1"/>
</dbReference>
<dbReference type="GO" id="GO:0005198">
    <property type="term" value="F:structural molecule activity"/>
    <property type="evidence" value="ECO:0007669"/>
    <property type="project" value="InterPro"/>
</dbReference>
<dbReference type="InterPro" id="IPR000547">
    <property type="entry name" value="Clathrin_H-chain/VPS_repeat"/>
</dbReference>
<dbReference type="GO" id="GO:0006886">
    <property type="term" value="P:intracellular protein transport"/>
    <property type="evidence" value="ECO:0007669"/>
    <property type="project" value="UniProtKB-UniRule"/>
</dbReference>
<feature type="repeat" description="CHCR" evidence="7">
    <location>
        <begin position="687"/>
        <end position="829"/>
    </location>
</feature>
<dbReference type="InterPro" id="IPR016025">
    <property type="entry name" value="Clathrin_H-chain_N"/>
</dbReference>
<evidence type="ECO:0000256" key="1">
    <source>
        <dbReference type="ARBA" id="ARBA00009535"/>
    </source>
</evidence>
<dbReference type="GO" id="GO:0045807">
    <property type="term" value="P:positive regulation of endocytosis"/>
    <property type="evidence" value="ECO:0007669"/>
    <property type="project" value="UniProtKB-ARBA"/>
</dbReference>
<dbReference type="OrthoDB" id="2113814at2759"/>
<keyword evidence="2" id="KW-0677">Repeat</keyword>
<comment type="subcellular location">
    <subcellularLocation>
        <location evidence="6">Cytoplasmic vesicle membrane</location>
        <topology evidence="6">Peripheral membrane protein</topology>
        <orientation evidence="6">Cytoplasmic side</orientation>
    </subcellularLocation>
    <subcellularLocation>
        <location evidence="6">Membrane</location>
        <location evidence="6">Coated pit</location>
        <topology evidence="6">Peripheral membrane protein</topology>
        <orientation evidence="6">Cytoplasmic side</orientation>
    </subcellularLocation>
</comment>
<dbReference type="PANTHER" id="PTHR10292">
    <property type="entry name" value="CLATHRIN HEAVY CHAIN RELATED"/>
    <property type="match status" value="1"/>
</dbReference>
<dbReference type="GO" id="GO:0030130">
    <property type="term" value="C:clathrin coat of trans-Golgi network vesicle"/>
    <property type="evidence" value="ECO:0007669"/>
    <property type="project" value="InterPro"/>
</dbReference>
<keyword evidence="4 6" id="KW-0168">Coated pit</keyword>
<proteinExistence type="inferred from homology"/>
<dbReference type="OMA" id="HCYDLLH"/>
<evidence type="ECO:0000256" key="4">
    <source>
        <dbReference type="ARBA" id="ARBA00023176"/>
    </source>
</evidence>
<feature type="repeat" description="CHCR" evidence="7">
    <location>
        <begin position="1275"/>
        <end position="1421"/>
    </location>
</feature>
<evidence type="ECO:0000259" key="8">
    <source>
        <dbReference type="Pfam" id="PF09268"/>
    </source>
</evidence>
<dbReference type="FunFam" id="1.25.40.10:FF:000007">
    <property type="entry name" value="Clathrin heavy chain"/>
    <property type="match status" value="1"/>
</dbReference>
<keyword evidence="3 6" id="KW-0472">Membrane</keyword>
<comment type="function">
    <text evidence="6">Clathrin is the major protein of the polyhedral coat of coated pits and vesicles.</text>
</comment>
<dbReference type="InterPro" id="IPR055358">
    <property type="entry name" value="CHCR"/>
</dbReference>
<keyword evidence="10" id="KW-1185">Reference proteome</keyword>